<sequence>MKEKCVKYDICPMIMVQKIISGKWKILILWYLSYKTLRFNDIKKRLPYVTQKMLTQQLRSLEEDNLIFRKVYPVVPPKVEYGLTEVGKKIIPILEMMHGFGAEYLEQVYDKEVNSPEISRP</sequence>
<keyword evidence="2" id="KW-0238">DNA-binding</keyword>
<reference evidence="6" key="1">
    <citation type="submission" date="2018-02" db="EMBL/GenBank/DDBJ databases">
        <title>Genome sequence of Desulfocucumis palustris strain NAW-5.</title>
        <authorList>
            <person name="Watanabe M."/>
            <person name="Kojima H."/>
            <person name="Fukui M."/>
        </authorList>
    </citation>
    <scope>NUCLEOTIDE SEQUENCE [LARGE SCALE GENOMIC DNA]</scope>
    <source>
        <strain evidence="6">NAW-5</strain>
    </source>
</reference>
<accession>A0A2L2XIQ2</accession>
<feature type="domain" description="HTH hxlR-type" evidence="4">
    <location>
        <begin position="11"/>
        <end position="109"/>
    </location>
</feature>
<dbReference type="EMBL" id="BFAV01000119">
    <property type="protein sequence ID" value="GBF33791.1"/>
    <property type="molecule type" value="Genomic_DNA"/>
</dbReference>
<dbReference type="InterPro" id="IPR036390">
    <property type="entry name" value="WH_DNA-bd_sf"/>
</dbReference>
<evidence type="ECO:0000256" key="3">
    <source>
        <dbReference type="ARBA" id="ARBA00023163"/>
    </source>
</evidence>
<dbReference type="PANTHER" id="PTHR33204:SF29">
    <property type="entry name" value="TRANSCRIPTIONAL REGULATOR"/>
    <property type="match status" value="1"/>
</dbReference>
<dbReference type="PROSITE" id="PS51118">
    <property type="entry name" value="HTH_HXLR"/>
    <property type="match status" value="1"/>
</dbReference>
<gene>
    <name evidence="5" type="ORF">DCCM_2902</name>
</gene>
<name>A0A2L2XIQ2_9FIRM</name>
<dbReference type="Proteomes" id="UP000239549">
    <property type="component" value="Unassembled WGS sequence"/>
</dbReference>
<keyword evidence="1" id="KW-0805">Transcription regulation</keyword>
<protein>
    <submittedName>
        <fullName evidence="5">Transcriptional regulator</fullName>
    </submittedName>
</protein>
<evidence type="ECO:0000256" key="1">
    <source>
        <dbReference type="ARBA" id="ARBA00023015"/>
    </source>
</evidence>
<evidence type="ECO:0000313" key="5">
    <source>
        <dbReference type="EMBL" id="GBF33791.1"/>
    </source>
</evidence>
<dbReference type="Gene3D" id="1.10.10.10">
    <property type="entry name" value="Winged helix-like DNA-binding domain superfamily/Winged helix DNA-binding domain"/>
    <property type="match status" value="1"/>
</dbReference>
<evidence type="ECO:0000259" key="4">
    <source>
        <dbReference type="PROSITE" id="PS51118"/>
    </source>
</evidence>
<evidence type="ECO:0000256" key="2">
    <source>
        <dbReference type="ARBA" id="ARBA00023125"/>
    </source>
</evidence>
<dbReference type="InterPro" id="IPR002577">
    <property type="entry name" value="HTH_HxlR"/>
</dbReference>
<keyword evidence="3" id="KW-0804">Transcription</keyword>
<dbReference type="InterPro" id="IPR036388">
    <property type="entry name" value="WH-like_DNA-bd_sf"/>
</dbReference>
<organism evidence="5 6">
    <name type="scientific">Desulfocucumis palustris</name>
    <dbReference type="NCBI Taxonomy" id="1898651"/>
    <lineage>
        <taxon>Bacteria</taxon>
        <taxon>Bacillati</taxon>
        <taxon>Bacillota</taxon>
        <taxon>Clostridia</taxon>
        <taxon>Eubacteriales</taxon>
        <taxon>Desulfocucumaceae</taxon>
        <taxon>Desulfocucumis</taxon>
    </lineage>
</organism>
<dbReference type="AlphaFoldDB" id="A0A2L2XIQ2"/>
<dbReference type="PANTHER" id="PTHR33204">
    <property type="entry name" value="TRANSCRIPTIONAL REGULATOR, MARR FAMILY"/>
    <property type="match status" value="1"/>
</dbReference>
<keyword evidence="6" id="KW-1185">Reference proteome</keyword>
<evidence type="ECO:0000313" key="6">
    <source>
        <dbReference type="Proteomes" id="UP000239549"/>
    </source>
</evidence>
<dbReference type="GO" id="GO:0003677">
    <property type="term" value="F:DNA binding"/>
    <property type="evidence" value="ECO:0007669"/>
    <property type="project" value="UniProtKB-KW"/>
</dbReference>
<dbReference type="SUPFAM" id="SSF46785">
    <property type="entry name" value="Winged helix' DNA-binding domain"/>
    <property type="match status" value="1"/>
</dbReference>
<dbReference type="Pfam" id="PF01638">
    <property type="entry name" value="HxlR"/>
    <property type="match status" value="1"/>
</dbReference>
<comment type="caution">
    <text evidence="5">The sequence shown here is derived from an EMBL/GenBank/DDBJ whole genome shotgun (WGS) entry which is preliminary data.</text>
</comment>
<proteinExistence type="predicted"/>